<comment type="caution">
    <text evidence="1">The sequence shown here is derived from an EMBL/GenBank/DDBJ whole genome shotgun (WGS) entry which is preliminary data.</text>
</comment>
<dbReference type="InterPro" id="IPR029058">
    <property type="entry name" value="AB_hydrolase_fold"/>
</dbReference>
<organism evidence="1 2">
    <name type="scientific">Rhodococcus gannanensis</name>
    <dbReference type="NCBI Taxonomy" id="1960308"/>
    <lineage>
        <taxon>Bacteria</taxon>
        <taxon>Bacillati</taxon>
        <taxon>Actinomycetota</taxon>
        <taxon>Actinomycetes</taxon>
        <taxon>Mycobacteriales</taxon>
        <taxon>Nocardiaceae</taxon>
        <taxon>Rhodococcus</taxon>
    </lineage>
</organism>
<keyword evidence="1" id="KW-0378">Hydrolase</keyword>
<evidence type="ECO:0000313" key="1">
    <source>
        <dbReference type="EMBL" id="MFD1811426.1"/>
    </source>
</evidence>
<name>A0ABW4P004_9NOCA</name>
<dbReference type="RefSeq" id="WP_378483974.1">
    <property type="nucleotide sequence ID" value="NZ_JBHUFB010000007.1"/>
</dbReference>
<protein>
    <submittedName>
        <fullName evidence="1">Alpha/beta hydrolase</fullName>
    </submittedName>
</protein>
<evidence type="ECO:0000313" key="2">
    <source>
        <dbReference type="Proteomes" id="UP001597286"/>
    </source>
</evidence>
<accession>A0ABW4P004</accession>
<keyword evidence="2" id="KW-1185">Reference proteome</keyword>
<dbReference type="Gene3D" id="3.40.50.1820">
    <property type="entry name" value="alpha/beta hydrolase"/>
    <property type="match status" value="1"/>
</dbReference>
<reference evidence="2" key="1">
    <citation type="journal article" date="2019" name="Int. J. Syst. Evol. Microbiol.">
        <title>The Global Catalogue of Microorganisms (GCM) 10K type strain sequencing project: providing services to taxonomists for standard genome sequencing and annotation.</title>
        <authorList>
            <consortium name="The Broad Institute Genomics Platform"/>
            <consortium name="The Broad Institute Genome Sequencing Center for Infectious Disease"/>
            <person name="Wu L."/>
            <person name="Ma J."/>
        </authorList>
    </citation>
    <scope>NUCLEOTIDE SEQUENCE [LARGE SCALE GENOMIC DNA]</scope>
    <source>
        <strain evidence="2">DT72</strain>
    </source>
</reference>
<gene>
    <name evidence="1" type="ORF">ACFSJG_04310</name>
</gene>
<dbReference type="GO" id="GO:0016787">
    <property type="term" value="F:hydrolase activity"/>
    <property type="evidence" value="ECO:0007669"/>
    <property type="project" value="UniProtKB-KW"/>
</dbReference>
<dbReference type="Proteomes" id="UP001597286">
    <property type="component" value="Unassembled WGS sequence"/>
</dbReference>
<proteinExistence type="predicted"/>
<sequence>MTTTVADRTAVRWEEPAGLNPRGTLAVFPGRGESADVYRRFAARISADAYRVTVLEASDEADAVAQLRALVADEWAVAPVVVVGSDTGALRALSSAAVVPDGVAAAIVAGLPVGADLPERSWEAEIELRTGCPTHQGVLRSAARGIFSVGDAIEAADLVLAAPGVPVLAVHGSADEISPLDEVLERYSALPQVTVAVIEDGRHDILNDVTHRSVAATVVLFLERLRLGATLPVIVRDASGR</sequence>
<dbReference type="EMBL" id="JBHUFB010000007">
    <property type="protein sequence ID" value="MFD1811426.1"/>
    <property type="molecule type" value="Genomic_DNA"/>
</dbReference>
<dbReference type="SUPFAM" id="SSF53474">
    <property type="entry name" value="alpha/beta-Hydrolases"/>
    <property type="match status" value="1"/>
</dbReference>